<feature type="transmembrane region" description="Helical" evidence="1">
    <location>
        <begin position="21"/>
        <end position="45"/>
    </location>
</feature>
<dbReference type="AlphaFoldDB" id="A0A2C6LLW8"/>
<protein>
    <submittedName>
        <fullName evidence="4">SreG protein-coupled chemoreceptor family protein</fullName>
    </submittedName>
</protein>
<dbReference type="Proteomes" id="UP000256621">
    <property type="component" value="Chromosome"/>
</dbReference>
<accession>A0A2C6LLW8</accession>
<name>A0A2C6LLW8_CUTAC</name>
<keyword evidence="1" id="KW-0812">Transmembrane</keyword>
<gene>
    <name evidence="4" type="ORF">APS60_06585</name>
    <name evidence="3" type="ORF">B1B09_03805</name>
    <name evidence="2" type="ORF">DXN06_01060</name>
</gene>
<evidence type="ECO:0000313" key="5">
    <source>
        <dbReference type="Proteomes" id="UP000223982"/>
    </source>
</evidence>
<dbReference type="Proteomes" id="UP000223982">
    <property type="component" value="Unassembled WGS sequence"/>
</dbReference>
<dbReference type="GeneID" id="92857251"/>
<dbReference type="RefSeq" id="WP_002518896.1">
    <property type="nucleotide sequence ID" value="NZ_AP019664.1"/>
</dbReference>
<dbReference type="EMBL" id="LKVB01000004">
    <property type="protein sequence ID" value="PHJ27585.1"/>
    <property type="molecule type" value="Genomic_DNA"/>
</dbReference>
<evidence type="ECO:0000313" key="6">
    <source>
        <dbReference type="Proteomes" id="UP000226191"/>
    </source>
</evidence>
<evidence type="ECO:0000313" key="2">
    <source>
        <dbReference type="EMBL" id="AXM07903.1"/>
    </source>
</evidence>
<reference evidence="3 6" key="1">
    <citation type="submission" date="2017-02" db="EMBL/GenBank/DDBJ databases">
        <title>Prevalence of linear plasmids in Cutibacterium acnes isolates obtained from cancerous prostatic tissue.</title>
        <authorList>
            <person name="Davidsson S."/>
            <person name="Bruggemann H."/>
        </authorList>
    </citation>
    <scope>NUCLEOTIDE SEQUENCE [LARGE SCALE GENOMIC DNA]</scope>
    <source>
        <strain evidence="3 6">11-78</strain>
    </source>
</reference>
<dbReference type="Proteomes" id="UP000226191">
    <property type="component" value="Unassembled WGS sequence"/>
</dbReference>
<dbReference type="EMBL" id="CP031442">
    <property type="protein sequence ID" value="AXM07903.1"/>
    <property type="molecule type" value="Genomic_DNA"/>
</dbReference>
<reference evidence="2 7" key="3">
    <citation type="submission" date="2018-08" db="EMBL/GenBank/DDBJ databases">
        <title>Genome sequencing of Cutibacterium acnes KCOM 1315.</title>
        <authorList>
            <person name="Kook J.-K."/>
            <person name="Park S.-N."/>
            <person name="Lim Y.K."/>
        </authorList>
    </citation>
    <scope>NUCLEOTIDE SEQUENCE [LARGE SCALE GENOMIC DNA]</scope>
    <source>
        <strain evidence="2 7">KCOM 1315</strain>
    </source>
</reference>
<evidence type="ECO:0000313" key="3">
    <source>
        <dbReference type="EMBL" id="PGF36827.1"/>
    </source>
</evidence>
<keyword evidence="1" id="KW-0472">Membrane</keyword>
<evidence type="ECO:0000313" key="7">
    <source>
        <dbReference type="Proteomes" id="UP000256621"/>
    </source>
</evidence>
<feature type="transmembrane region" description="Helical" evidence="1">
    <location>
        <begin position="98"/>
        <end position="116"/>
    </location>
</feature>
<sequence>MNVATMSKRHPGRFGHIVAEIIQDIVGVGVVAINSTVLVIMAAVLAEYVPYKHFYHVVGNVVVYACLAAAIAVPFFVHHWRKRRPGSHPATDYVGRSVRRAGLLTLIGTMFIGKLVSPATRGMSRSSRRRW</sequence>
<evidence type="ECO:0000313" key="4">
    <source>
        <dbReference type="EMBL" id="PHJ27585.1"/>
    </source>
</evidence>
<keyword evidence="1" id="KW-1133">Transmembrane helix</keyword>
<proteinExistence type="predicted"/>
<feature type="transmembrane region" description="Helical" evidence="1">
    <location>
        <begin position="57"/>
        <end position="77"/>
    </location>
</feature>
<reference evidence="4 5" key="2">
    <citation type="submission" date="2017-02" db="EMBL/GenBank/DDBJ databases">
        <title>Prevalence of linear plasmids in Propionibacterium acnes isolates obtained from cancerous prostatic tissue.</title>
        <authorList>
            <person name="Davidsson S."/>
            <person name="Bruggemann H."/>
        </authorList>
    </citation>
    <scope>NUCLEOTIDE SEQUENCE [LARGE SCALE GENOMIC DNA]</scope>
    <source>
        <strain evidence="4 5">09-9</strain>
    </source>
</reference>
<dbReference type="EMBL" id="MVCE01000001">
    <property type="protein sequence ID" value="PGF36827.1"/>
    <property type="molecule type" value="Genomic_DNA"/>
</dbReference>
<evidence type="ECO:0000256" key="1">
    <source>
        <dbReference type="SAM" id="Phobius"/>
    </source>
</evidence>
<organism evidence="4 5">
    <name type="scientific">Cutibacterium acnes</name>
    <name type="common">Propionibacterium acnes</name>
    <dbReference type="NCBI Taxonomy" id="1747"/>
    <lineage>
        <taxon>Bacteria</taxon>
        <taxon>Bacillati</taxon>
        <taxon>Actinomycetota</taxon>
        <taxon>Actinomycetes</taxon>
        <taxon>Propionibacteriales</taxon>
        <taxon>Propionibacteriaceae</taxon>
        <taxon>Cutibacterium</taxon>
    </lineage>
</organism>